<reference evidence="1 2" key="1">
    <citation type="journal article" date="2015" name="Sci. Rep.">
        <title>The power of single molecule real-time sequencing technology in the de novo assembly of a eukaryotic genome.</title>
        <authorList>
            <person name="Sakai H."/>
            <person name="Naito K."/>
            <person name="Ogiso-Tanaka E."/>
            <person name="Takahashi Y."/>
            <person name="Iseki K."/>
            <person name="Muto C."/>
            <person name="Satou K."/>
            <person name="Teruya K."/>
            <person name="Shiroma A."/>
            <person name="Shimoji M."/>
            <person name="Hirano T."/>
            <person name="Itoh T."/>
            <person name="Kaga A."/>
            <person name="Tomooka N."/>
        </authorList>
    </citation>
    <scope>NUCLEOTIDE SEQUENCE [LARGE SCALE GENOMIC DNA]</scope>
    <source>
        <strain evidence="2">cv. Shumari</strain>
    </source>
</reference>
<protein>
    <submittedName>
        <fullName evidence="1">Uncharacterized protein</fullName>
    </submittedName>
</protein>
<dbReference type="EMBL" id="AP015037">
    <property type="protein sequence ID" value="BAT83433.1"/>
    <property type="molecule type" value="Genomic_DNA"/>
</dbReference>
<gene>
    <name evidence="1" type="primary">Vigan.04G057600</name>
    <name evidence="1" type="ORF">VIGAN_04057600</name>
</gene>
<dbReference type="Proteomes" id="UP000291084">
    <property type="component" value="Chromosome 4"/>
</dbReference>
<organism evidence="1 2">
    <name type="scientific">Vigna angularis var. angularis</name>
    <dbReference type="NCBI Taxonomy" id="157739"/>
    <lineage>
        <taxon>Eukaryota</taxon>
        <taxon>Viridiplantae</taxon>
        <taxon>Streptophyta</taxon>
        <taxon>Embryophyta</taxon>
        <taxon>Tracheophyta</taxon>
        <taxon>Spermatophyta</taxon>
        <taxon>Magnoliopsida</taxon>
        <taxon>eudicotyledons</taxon>
        <taxon>Gunneridae</taxon>
        <taxon>Pentapetalae</taxon>
        <taxon>rosids</taxon>
        <taxon>fabids</taxon>
        <taxon>Fabales</taxon>
        <taxon>Fabaceae</taxon>
        <taxon>Papilionoideae</taxon>
        <taxon>50 kb inversion clade</taxon>
        <taxon>NPAAA clade</taxon>
        <taxon>indigoferoid/millettioid clade</taxon>
        <taxon>Phaseoleae</taxon>
        <taxon>Vigna</taxon>
    </lineage>
</organism>
<evidence type="ECO:0000313" key="1">
    <source>
        <dbReference type="EMBL" id="BAT83433.1"/>
    </source>
</evidence>
<feature type="non-terminal residue" evidence="1">
    <location>
        <position position="1"/>
    </location>
</feature>
<accession>A0A0S3RS48</accession>
<dbReference type="AlphaFoldDB" id="A0A0S3RS48"/>
<name>A0A0S3RS48_PHAAN</name>
<proteinExistence type="predicted"/>
<evidence type="ECO:0000313" key="2">
    <source>
        <dbReference type="Proteomes" id="UP000291084"/>
    </source>
</evidence>
<sequence length="85" mass="10035">SFFFSVISPKPNPITFVWIFYLCSKLSMCPTPHSFVPRPSRNYLFCFITFLREPILIRDKHIVVVVQTIVNHVMFNSVQKCHVKF</sequence>
<keyword evidence="2" id="KW-1185">Reference proteome</keyword>